<dbReference type="PROSITE" id="PS00778">
    <property type="entry name" value="HIS_ACID_PHOSPHAT_2"/>
    <property type="match status" value="1"/>
</dbReference>
<name>A0AAD5XS73_9FUNG</name>
<keyword evidence="2" id="KW-0378">Hydrolase</keyword>
<dbReference type="Gene3D" id="3.40.50.1240">
    <property type="entry name" value="Phosphoglycerate mutase-like"/>
    <property type="match status" value="1"/>
</dbReference>
<dbReference type="Pfam" id="PF00328">
    <property type="entry name" value="His_Phos_2"/>
    <property type="match status" value="2"/>
</dbReference>
<evidence type="ECO:0000256" key="2">
    <source>
        <dbReference type="ARBA" id="ARBA00022801"/>
    </source>
</evidence>
<evidence type="ECO:0000256" key="1">
    <source>
        <dbReference type="ARBA" id="ARBA00005375"/>
    </source>
</evidence>
<proteinExistence type="inferred from homology"/>
<reference evidence="3" key="1">
    <citation type="submission" date="2020-05" db="EMBL/GenBank/DDBJ databases">
        <title>Phylogenomic resolution of chytrid fungi.</title>
        <authorList>
            <person name="Stajich J.E."/>
            <person name="Amses K."/>
            <person name="Simmons R."/>
            <person name="Seto K."/>
            <person name="Myers J."/>
            <person name="Bonds A."/>
            <person name="Quandt C.A."/>
            <person name="Barry K."/>
            <person name="Liu P."/>
            <person name="Grigoriev I."/>
            <person name="Longcore J.E."/>
            <person name="James T.Y."/>
        </authorList>
    </citation>
    <scope>NUCLEOTIDE SEQUENCE</scope>
    <source>
        <strain evidence="3">JEL0476</strain>
    </source>
</reference>
<dbReference type="EMBL" id="JADGJW010001310">
    <property type="protein sequence ID" value="KAJ3204355.1"/>
    <property type="molecule type" value="Genomic_DNA"/>
</dbReference>
<dbReference type="GO" id="GO:0016791">
    <property type="term" value="F:phosphatase activity"/>
    <property type="evidence" value="ECO:0007669"/>
    <property type="project" value="TreeGrafter"/>
</dbReference>
<keyword evidence="4" id="KW-1185">Reference proteome</keyword>
<dbReference type="InterPro" id="IPR033379">
    <property type="entry name" value="Acid_Pase_AS"/>
</dbReference>
<sequence>MVFIEENVEIKNIHYDGMIVLDFKKQAMSINLGGELEPYHYPFRGVAQRSVLIAQNVKKYLVIKPYNLLNMPFPFFDNESVSRLYPANLQLKKLILFHRHGERTPVDAERKPWKMCFLSPQLHNFYVAAEKFTGKDHSPESPASEGSSTKYSNSNISNLLNFSGVIFEGNDSKVKNLKALNFFDNFADNGSCLTGQLTDIGKLSMQKLGGNLRNLYVDQLHFIRGELDDKTKNNVYVRSTDYARTIESVQYLLNGFFPNQYRVEKNWSLPIHIKSEETETLYPSDASKIAVDLSKAFKVRVRKELQPAIDDIVLRMKKIGINVAPRMNKLHHLNDYFLCMKGNGVQLPPDVTDSDLEDLERICVKDWWEKYQVDPLLCKYSISGLMKDLKSDLLETDRKSKVSIYSGHDSTLGPLLSAFQAFDSKIPPFSSIINIEVFEEKKTMFNFFKNNAYVRLLYNGKVVKIPHCQDNSRNLNGDGSFCKINSFLEAVEKMIPSKQDEENDAKVVDVEQVNVR</sequence>
<comment type="similarity">
    <text evidence="1">Belongs to the histidine acid phosphatase family.</text>
</comment>
<dbReference type="InterPro" id="IPR000560">
    <property type="entry name" value="His_Pase_clade-2"/>
</dbReference>
<dbReference type="PANTHER" id="PTHR11567:SF110">
    <property type="entry name" value="2-PHOSPHOXYLOSE PHOSPHATASE 1"/>
    <property type="match status" value="1"/>
</dbReference>
<organism evidence="3 4">
    <name type="scientific">Clydaea vesicula</name>
    <dbReference type="NCBI Taxonomy" id="447962"/>
    <lineage>
        <taxon>Eukaryota</taxon>
        <taxon>Fungi</taxon>
        <taxon>Fungi incertae sedis</taxon>
        <taxon>Chytridiomycota</taxon>
        <taxon>Chytridiomycota incertae sedis</taxon>
        <taxon>Chytridiomycetes</taxon>
        <taxon>Lobulomycetales</taxon>
        <taxon>Lobulomycetaceae</taxon>
        <taxon>Clydaea</taxon>
    </lineage>
</organism>
<protein>
    <submittedName>
        <fullName evidence="3">Uncharacterized protein</fullName>
    </submittedName>
</protein>
<accession>A0AAD5XS73</accession>
<evidence type="ECO:0000313" key="3">
    <source>
        <dbReference type="EMBL" id="KAJ3204355.1"/>
    </source>
</evidence>
<dbReference type="PANTHER" id="PTHR11567">
    <property type="entry name" value="ACID PHOSPHATASE-RELATED"/>
    <property type="match status" value="1"/>
</dbReference>
<dbReference type="SUPFAM" id="SSF53254">
    <property type="entry name" value="Phosphoglycerate mutase-like"/>
    <property type="match status" value="1"/>
</dbReference>
<gene>
    <name evidence="3" type="ORF">HK099_001191</name>
</gene>
<comment type="caution">
    <text evidence="3">The sequence shown here is derived from an EMBL/GenBank/DDBJ whole genome shotgun (WGS) entry which is preliminary data.</text>
</comment>
<dbReference type="CDD" id="cd07061">
    <property type="entry name" value="HP_HAP_like"/>
    <property type="match status" value="1"/>
</dbReference>
<dbReference type="Proteomes" id="UP001211065">
    <property type="component" value="Unassembled WGS sequence"/>
</dbReference>
<evidence type="ECO:0000313" key="4">
    <source>
        <dbReference type="Proteomes" id="UP001211065"/>
    </source>
</evidence>
<dbReference type="InterPro" id="IPR050645">
    <property type="entry name" value="Histidine_acid_phosphatase"/>
</dbReference>
<dbReference type="InterPro" id="IPR029033">
    <property type="entry name" value="His_PPase_superfam"/>
</dbReference>
<dbReference type="AlphaFoldDB" id="A0AAD5XS73"/>